<gene>
    <name evidence="6" type="ORF">Tfer_0165</name>
</gene>
<comment type="cofactor">
    <cofactor evidence="1">
        <name>Zn(2+)</name>
        <dbReference type="ChEBI" id="CHEBI:29105"/>
    </cofactor>
</comment>
<keyword evidence="2" id="KW-0479">Metal-binding</keyword>
<proteinExistence type="predicted"/>
<dbReference type="CDD" id="cd06262">
    <property type="entry name" value="metallo-hydrolase-like_MBL-fold"/>
    <property type="match status" value="1"/>
</dbReference>
<evidence type="ECO:0000256" key="3">
    <source>
        <dbReference type="ARBA" id="ARBA00022801"/>
    </source>
</evidence>
<keyword evidence="3 6" id="KW-0378">Hydrolase</keyword>
<dbReference type="PANTHER" id="PTHR46233:SF3">
    <property type="entry name" value="HYDROXYACYLGLUTATHIONE HYDROLASE GLOC"/>
    <property type="match status" value="1"/>
</dbReference>
<accession>A0A0L6W6E3</accession>
<comment type="caution">
    <text evidence="6">The sequence shown here is derived from an EMBL/GenBank/DDBJ whole genome shotgun (WGS) entry which is preliminary data.</text>
</comment>
<evidence type="ECO:0000313" key="7">
    <source>
        <dbReference type="Proteomes" id="UP000037175"/>
    </source>
</evidence>
<evidence type="ECO:0000256" key="4">
    <source>
        <dbReference type="ARBA" id="ARBA00022833"/>
    </source>
</evidence>
<dbReference type="GO" id="GO:0046872">
    <property type="term" value="F:metal ion binding"/>
    <property type="evidence" value="ECO:0007669"/>
    <property type="project" value="UniProtKB-KW"/>
</dbReference>
<dbReference type="Gene3D" id="3.60.15.10">
    <property type="entry name" value="Ribonuclease Z/Hydroxyacylglutathione hydrolase-like"/>
    <property type="match status" value="1"/>
</dbReference>
<dbReference type="SMART" id="SM00849">
    <property type="entry name" value="Lactamase_B"/>
    <property type="match status" value="1"/>
</dbReference>
<sequence length="206" mass="22230">MNIKSMAVGPMGANCYIVNCEETKEAAVIDPGGDAAKIISYLNNQGLQLKYIINTHGHIDHIAANEELKEKTGAELLIHTQDAAMLENPNLNLSAFMGVPVRQQPADRLLNDGDEIEIGNVKLKVIHTPGHTRGGICLLAGDVVFTGDTLFAGSIGRTDFPGGSFDEIIRSIKTKLMTLPDDTEVYPGHMGKSSIGQEKKYNPFLA</sequence>
<evidence type="ECO:0000259" key="5">
    <source>
        <dbReference type="SMART" id="SM00849"/>
    </source>
</evidence>
<evidence type="ECO:0000256" key="1">
    <source>
        <dbReference type="ARBA" id="ARBA00001947"/>
    </source>
</evidence>
<dbReference type="InterPro" id="IPR051453">
    <property type="entry name" value="MBL_Glyoxalase_II"/>
</dbReference>
<dbReference type="Pfam" id="PF00753">
    <property type="entry name" value="Lactamase_B"/>
    <property type="match status" value="1"/>
</dbReference>
<keyword evidence="4" id="KW-0862">Zinc</keyword>
<dbReference type="InterPro" id="IPR001279">
    <property type="entry name" value="Metallo-B-lactamas"/>
</dbReference>
<dbReference type="PATRIC" id="fig|281456.6.peg.168"/>
<dbReference type="RefSeq" id="WP_052216458.1">
    <property type="nucleotide sequence ID" value="NZ_LGTE01000001.1"/>
</dbReference>
<dbReference type="EMBL" id="LGTE01000001">
    <property type="protein sequence ID" value="KNZ71090.1"/>
    <property type="molecule type" value="Genomic_DNA"/>
</dbReference>
<keyword evidence="7" id="KW-1185">Reference proteome</keyword>
<name>A0A0L6W6E3_9FIRM</name>
<dbReference type="PANTHER" id="PTHR46233">
    <property type="entry name" value="HYDROXYACYLGLUTATHIONE HYDROLASE GLOC"/>
    <property type="match status" value="1"/>
</dbReference>
<evidence type="ECO:0000256" key="2">
    <source>
        <dbReference type="ARBA" id="ARBA00022723"/>
    </source>
</evidence>
<protein>
    <submittedName>
        <fullName evidence="6">Hydroxyacylglutathione hydrolase</fullName>
    </submittedName>
</protein>
<dbReference type="SUPFAM" id="SSF56281">
    <property type="entry name" value="Metallo-hydrolase/oxidoreductase"/>
    <property type="match status" value="1"/>
</dbReference>
<organism evidence="6 7">
    <name type="scientific">Thermincola ferriacetica</name>
    <dbReference type="NCBI Taxonomy" id="281456"/>
    <lineage>
        <taxon>Bacteria</taxon>
        <taxon>Bacillati</taxon>
        <taxon>Bacillota</taxon>
        <taxon>Clostridia</taxon>
        <taxon>Eubacteriales</taxon>
        <taxon>Thermincolaceae</taxon>
        <taxon>Thermincola</taxon>
    </lineage>
</organism>
<dbReference type="Proteomes" id="UP000037175">
    <property type="component" value="Unassembled WGS sequence"/>
</dbReference>
<feature type="domain" description="Metallo-beta-lactamase" evidence="5">
    <location>
        <begin position="12"/>
        <end position="189"/>
    </location>
</feature>
<evidence type="ECO:0000313" key="6">
    <source>
        <dbReference type="EMBL" id="KNZ71090.1"/>
    </source>
</evidence>
<dbReference type="InterPro" id="IPR036866">
    <property type="entry name" value="RibonucZ/Hydroxyglut_hydro"/>
</dbReference>
<dbReference type="GO" id="GO:0016787">
    <property type="term" value="F:hydrolase activity"/>
    <property type="evidence" value="ECO:0007669"/>
    <property type="project" value="UniProtKB-KW"/>
</dbReference>
<dbReference type="AlphaFoldDB" id="A0A0L6W6E3"/>
<reference evidence="7" key="1">
    <citation type="submission" date="2015-07" db="EMBL/GenBank/DDBJ databases">
        <title>Complete Genome of Thermincola ferriacetica strain Z-0001T.</title>
        <authorList>
            <person name="Lusk B."/>
            <person name="Badalamenti J.P."/>
            <person name="Parameswaran P."/>
            <person name="Bond D.R."/>
            <person name="Torres C.I."/>
        </authorList>
    </citation>
    <scope>NUCLEOTIDE SEQUENCE [LARGE SCALE GENOMIC DNA]</scope>
    <source>
        <strain evidence="7">Z-0001</strain>
    </source>
</reference>